<evidence type="ECO:0000259" key="8">
    <source>
        <dbReference type="PROSITE" id="PS50097"/>
    </source>
</evidence>
<dbReference type="EnsemblMetazoa" id="XM_001948918.5">
    <property type="protein sequence ID" value="XP_001948953.1"/>
    <property type="gene ID" value="LOC100162651"/>
</dbReference>
<name>A0A8R2NQE4_ACYPI</name>
<dbReference type="OrthoDB" id="45365at2759"/>
<dbReference type="AlphaFoldDB" id="A0A8R2NQE4"/>
<evidence type="ECO:0000256" key="3">
    <source>
        <dbReference type="ARBA" id="ARBA00022441"/>
    </source>
</evidence>
<dbReference type="GeneID" id="100162651"/>
<evidence type="ECO:0000313" key="9">
    <source>
        <dbReference type="EnsemblMetazoa" id="XP_029343063.1"/>
    </source>
</evidence>
<dbReference type="Gene3D" id="1.25.40.420">
    <property type="match status" value="1"/>
</dbReference>
<organism evidence="9 10">
    <name type="scientific">Acyrthosiphon pisum</name>
    <name type="common">Pea aphid</name>
    <dbReference type="NCBI Taxonomy" id="7029"/>
    <lineage>
        <taxon>Eukaryota</taxon>
        <taxon>Metazoa</taxon>
        <taxon>Ecdysozoa</taxon>
        <taxon>Arthropoda</taxon>
        <taxon>Hexapoda</taxon>
        <taxon>Insecta</taxon>
        <taxon>Pterygota</taxon>
        <taxon>Neoptera</taxon>
        <taxon>Paraneoptera</taxon>
        <taxon>Hemiptera</taxon>
        <taxon>Sternorrhyncha</taxon>
        <taxon>Aphidomorpha</taxon>
        <taxon>Aphidoidea</taxon>
        <taxon>Aphididae</taxon>
        <taxon>Macrosiphini</taxon>
        <taxon>Acyrthosiphon</taxon>
    </lineage>
</organism>
<evidence type="ECO:0000256" key="1">
    <source>
        <dbReference type="ARBA" id="ARBA00004906"/>
    </source>
</evidence>
<keyword evidence="5" id="KW-0833">Ubl conjugation pathway</keyword>
<dbReference type="InterPro" id="IPR000210">
    <property type="entry name" value="BTB/POZ_dom"/>
</dbReference>
<dbReference type="InterPro" id="IPR017096">
    <property type="entry name" value="BTB-kelch_protein"/>
</dbReference>
<dbReference type="SMART" id="SM00612">
    <property type="entry name" value="Kelch"/>
    <property type="match status" value="5"/>
</dbReference>
<dbReference type="Pfam" id="PF01344">
    <property type="entry name" value="Kelch_1"/>
    <property type="match status" value="4"/>
</dbReference>
<dbReference type="GO" id="GO:0003779">
    <property type="term" value="F:actin binding"/>
    <property type="evidence" value="ECO:0007669"/>
    <property type="project" value="UniProtKB-KW"/>
</dbReference>
<dbReference type="Proteomes" id="UP000007819">
    <property type="component" value="Chromosome A1"/>
</dbReference>
<reference evidence="10" key="1">
    <citation type="submission" date="2010-06" db="EMBL/GenBank/DDBJ databases">
        <authorList>
            <person name="Jiang H."/>
            <person name="Abraham K."/>
            <person name="Ali S."/>
            <person name="Alsbrooks S.L."/>
            <person name="Anim B.N."/>
            <person name="Anosike U.S."/>
            <person name="Attaway T."/>
            <person name="Bandaranaike D.P."/>
            <person name="Battles P.K."/>
            <person name="Bell S.N."/>
            <person name="Bell A.V."/>
            <person name="Beltran B."/>
            <person name="Bickham C."/>
            <person name="Bustamante Y."/>
            <person name="Caleb T."/>
            <person name="Canada A."/>
            <person name="Cardenas V."/>
            <person name="Carter K."/>
            <person name="Chacko J."/>
            <person name="Chandrabose M.N."/>
            <person name="Chavez D."/>
            <person name="Chavez A."/>
            <person name="Chen L."/>
            <person name="Chu H.-S."/>
            <person name="Claassen K.J."/>
            <person name="Cockrell R."/>
            <person name="Collins M."/>
            <person name="Cooper J.A."/>
            <person name="Cree A."/>
            <person name="Curry S.M."/>
            <person name="Da Y."/>
            <person name="Dao M.D."/>
            <person name="Das B."/>
            <person name="Davila M.-L."/>
            <person name="Davy-Carroll L."/>
            <person name="Denson S."/>
            <person name="Dinh H."/>
            <person name="Ebong V.E."/>
            <person name="Edwards J.R."/>
            <person name="Egan A."/>
            <person name="El-Daye J."/>
            <person name="Escobedo L."/>
            <person name="Fernandez S."/>
            <person name="Fernando P.R."/>
            <person name="Flagg N."/>
            <person name="Forbes L.D."/>
            <person name="Fowler R.G."/>
            <person name="Fu Q."/>
            <person name="Gabisi R.A."/>
            <person name="Ganer J."/>
            <person name="Garbino Pronczuk A."/>
            <person name="Garcia R.M."/>
            <person name="Garner T."/>
            <person name="Garrett T.E."/>
            <person name="Gonzalez D.A."/>
            <person name="Hamid H."/>
            <person name="Hawkins E.S."/>
            <person name="Hirani K."/>
            <person name="Hogues M.E."/>
            <person name="Hollins B."/>
            <person name="Hsiao C.-H."/>
            <person name="Jabil R."/>
            <person name="James M.L."/>
            <person name="Jhangiani S.N."/>
            <person name="Johnson B."/>
            <person name="Johnson Q."/>
            <person name="Joshi V."/>
            <person name="Kalu J.B."/>
            <person name="Kam C."/>
            <person name="Kashfia A."/>
            <person name="Keebler J."/>
            <person name="Kisamo H."/>
            <person name="Kovar C.L."/>
            <person name="Lago L.A."/>
            <person name="Lai C.-Y."/>
            <person name="Laidlaw J."/>
            <person name="Lara F."/>
            <person name="Le T.-K."/>
            <person name="Lee S.L."/>
            <person name="Legall F.H."/>
            <person name="Lemon S.J."/>
            <person name="Lewis L.R."/>
            <person name="Li B."/>
            <person name="Liu Y."/>
            <person name="Liu Y.-S."/>
            <person name="Lopez J."/>
            <person name="Lozado R.J."/>
            <person name="Lu J."/>
            <person name="Madu R.C."/>
            <person name="Maheshwari M."/>
            <person name="Maheshwari R."/>
            <person name="Malloy K."/>
            <person name="Martinez E."/>
            <person name="Mathew T."/>
            <person name="Mercado I.C."/>
            <person name="Mercado C."/>
            <person name="Meyer B."/>
            <person name="Montgomery K."/>
            <person name="Morgan M.B."/>
            <person name="Munidasa M."/>
            <person name="Nazareth L.V."/>
            <person name="Nelson J."/>
            <person name="Ng B.M."/>
            <person name="Nguyen N.B."/>
            <person name="Nguyen P.Q."/>
            <person name="Nguyen T."/>
            <person name="Obregon M."/>
            <person name="Okwuonu G.O."/>
            <person name="Onwere C.G."/>
            <person name="Orozco G."/>
            <person name="Parra A."/>
            <person name="Patel S."/>
            <person name="Patil S."/>
            <person name="Perez A."/>
            <person name="Perez Y."/>
            <person name="Pham C."/>
            <person name="Primus E.L."/>
            <person name="Pu L.-L."/>
            <person name="Puazo M."/>
            <person name="Qin X."/>
            <person name="Quiroz J.B."/>
            <person name="Reese J."/>
            <person name="Richards S."/>
            <person name="Rives C.M."/>
            <person name="Robberts R."/>
            <person name="Ruiz S.J."/>
            <person name="Ruiz M.J."/>
            <person name="Santibanez J."/>
            <person name="Schneider B.W."/>
            <person name="Sisson I."/>
            <person name="Smith M."/>
            <person name="Sodergren E."/>
            <person name="Song X.-Z."/>
            <person name="Song B.B."/>
            <person name="Summersgill H."/>
            <person name="Thelus R."/>
            <person name="Thornton R.D."/>
            <person name="Trejos Z.Y."/>
            <person name="Usmani K."/>
            <person name="Vattathil S."/>
            <person name="Villasana D."/>
            <person name="Walker D.L."/>
            <person name="Wang S."/>
            <person name="Wang K."/>
            <person name="White C.S."/>
            <person name="Williams A.C."/>
            <person name="Williamson J."/>
            <person name="Wilson K."/>
            <person name="Woghiren I.O."/>
            <person name="Woodworth J.R."/>
            <person name="Worley K.C."/>
            <person name="Wright R.A."/>
            <person name="Wu W."/>
            <person name="Young L."/>
            <person name="Zhang L."/>
            <person name="Zhang J."/>
            <person name="Zhu Y."/>
            <person name="Muzny D.M."/>
            <person name="Weinstock G."/>
            <person name="Gibbs R.A."/>
        </authorList>
    </citation>
    <scope>NUCLEOTIDE SEQUENCE [LARGE SCALE GENOMIC DNA]</scope>
    <source>
        <strain evidence="10">LSR1</strain>
    </source>
</reference>
<dbReference type="Pfam" id="PF07707">
    <property type="entry name" value="BACK"/>
    <property type="match status" value="1"/>
</dbReference>
<sequence>MSIKNMEAKQTLYGPSDQKPVIKFNGCEPTNLRNSSHVVGVFEVLQLLRKEGVLCDIRIETDDGTIILGHKVVLVSASPYFRSMFTSFEESKKELIHIKELDSTTFQSLIDYIYTGEIVITGENIHVLLPAANFLQLDFVVGGCVEFLQKQIVSSNCLGIKAFAGLYNCVELLTNSEAYIKKHFVEVIKYDEFLSLSSEEVIKLISCNDLTAPFEEKVYECVIDWIKYELECRKDFLPDLMEHVRLPLASKQYILENVVDEPLLKHSPKCKDYIFEVLHFYVLKSVQPFTILQNIRSKTRQPSGLQKVVLVFSWCKSSNRCNTYWYDPATNIWMIGPQISKCRETAGFNVIKDQFVIAVGGINNSSSQSVEILNLSSQSPCWEPIVDMLISRKDLGVGVLDGCIYAVGGSDGTSVLNNAEVFCIQEWQMISSMTSKRSRFGVGVLNNLLYAVGGFDGISRLKSVECYDPRLNKWAPVAEMSVCRSGVSVEVLDGVMYAIGGTTGSIIHKSCEAYRPNAGVWTSIADMHLCRVFAGVFAFNGLLYVMGGIHGCCTLDSVEIYNPNTNTWSIKTFSTSFSQIYGAVVVHSPRIF</sequence>
<dbReference type="PANTHER" id="PTHR24412:SF466">
    <property type="entry name" value="RING CANAL KELCH PROTEIN"/>
    <property type="match status" value="1"/>
</dbReference>
<dbReference type="InterPro" id="IPR006652">
    <property type="entry name" value="Kelch_1"/>
</dbReference>
<accession>A0A8R2NQE4</accession>
<keyword evidence="4" id="KW-0677">Repeat</keyword>
<dbReference type="InterPro" id="IPR011705">
    <property type="entry name" value="BACK"/>
</dbReference>
<evidence type="ECO:0000256" key="6">
    <source>
        <dbReference type="ARBA" id="ARBA00023203"/>
    </source>
</evidence>
<evidence type="ECO:0000313" key="10">
    <source>
        <dbReference type="Proteomes" id="UP000007819"/>
    </source>
</evidence>
<dbReference type="Pfam" id="PF00651">
    <property type="entry name" value="BTB"/>
    <property type="match status" value="1"/>
</dbReference>
<keyword evidence="10" id="KW-1185">Reference proteome</keyword>
<dbReference type="KEGG" id="api:100162651"/>
<dbReference type="RefSeq" id="XP_001948953.1">
    <property type="nucleotide sequence ID" value="XM_001948918.4"/>
</dbReference>
<dbReference type="Gene3D" id="3.30.710.10">
    <property type="entry name" value="Potassium Channel Kv1.1, Chain A"/>
    <property type="match status" value="1"/>
</dbReference>
<protein>
    <recommendedName>
        <fullName evidence="2">Kelch-like protein diablo</fullName>
    </recommendedName>
</protein>
<dbReference type="EnsemblMetazoa" id="XM_029487204.1">
    <property type="protein sequence ID" value="XP_029343064.1"/>
    <property type="gene ID" value="LOC100162651"/>
</dbReference>
<comment type="function">
    <text evidence="7">Probable substrate-specific adapter of an E3 ubiquitin-protein ligase complex which mediates the ubiquitination and subsequent proteasomal degradation of target proteins. May have a role in synapse differentiation and growth.</text>
</comment>
<dbReference type="PROSITE" id="PS50097">
    <property type="entry name" value="BTB"/>
    <property type="match status" value="1"/>
</dbReference>
<dbReference type="InterPro" id="IPR011333">
    <property type="entry name" value="SKP1/BTB/POZ_sf"/>
</dbReference>
<dbReference type="PANTHER" id="PTHR24412">
    <property type="entry name" value="KELCH PROTEIN"/>
    <property type="match status" value="1"/>
</dbReference>
<keyword evidence="3" id="KW-0880">Kelch repeat</keyword>
<dbReference type="EnsemblMetazoa" id="XM_029487203.1">
    <property type="protein sequence ID" value="XP_029343063.1"/>
    <property type="gene ID" value="LOC100162651"/>
</dbReference>
<dbReference type="FunFam" id="1.25.40.420:FF:000001">
    <property type="entry name" value="Kelch-like family member 12"/>
    <property type="match status" value="1"/>
</dbReference>
<dbReference type="SMART" id="SM00875">
    <property type="entry name" value="BACK"/>
    <property type="match status" value="1"/>
</dbReference>
<dbReference type="SUPFAM" id="SSF117281">
    <property type="entry name" value="Kelch motif"/>
    <property type="match status" value="2"/>
</dbReference>
<dbReference type="Gene3D" id="2.120.10.80">
    <property type="entry name" value="Kelch-type beta propeller"/>
    <property type="match status" value="1"/>
</dbReference>
<dbReference type="SMART" id="SM00225">
    <property type="entry name" value="BTB"/>
    <property type="match status" value="1"/>
</dbReference>
<proteinExistence type="predicted"/>
<dbReference type="InterPro" id="IPR015915">
    <property type="entry name" value="Kelch-typ_b-propeller"/>
</dbReference>
<comment type="pathway">
    <text evidence="1">Protein modification; protein ubiquitination.</text>
</comment>
<dbReference type="PIRSF" id="PIRSF037037">
    <property type="entry name" value="Kelch-like_protein_gigaxonin"/>
    <property type="match status" value="1"/>
</dbReference>
<evidence type="ECO:0000256" key="4">
    <source>
        <dbReference type="ARBA" id="ARBA00022737"/>
    </source>
</evidence>
<evidence type="ECO:0000256" key="5">
    <source>
        <dbReference type="ARBA" id="ARBA00022786"/>
    </source>
</evidence>
<keyword evidence="6" id="KW-0009">Actin-binding</keyword>
<reference evidence="9" key="2">
    <citation type="submission" date="2022-06" db="UniProtKB">
        <authorList>
            <consortium name="EnsemblMetazoa"/>
        </authorList>
    </citation>
    <scope>IDENTIFICATION</scope>
</reference>
<evidence type="ECO:0000256" key="7">
    <source>
        <dbReference type="ARBA" id="ARBA00043912"/>
    </source>
</evidence>
<evidence type="ECO:0000256" key="2">
    <source>
        <dbReference type="ARBA" id="ARBA00013699"/>
    </source>
</evidence>
<feature type="domain" description="BTB" evidence="8">
    <location>
        <begin position="55"/>
        <end position="122"/>
    </location>
</feature>
<dbReference type="SUPFAM" id="SSF54695">
    <property type="entry name" value="POZ domain"/>
    <property type="match status" value="1"/>
</dbReference>